<dbReference type="Proteomes" id="UP001428341">
    <property type="component" value="Unassembled WGS sequence"/>
</dbReference>
<comment type="caution">
    <text evidence="2">The sequence shown here is derived from an EMBL/GenBank/DDBJ whole genome shotgun (WGS) entry which is preliminary data.</text>
</comment>
<evidence type="ECO:0000313" key="3">
    <source>
        <dbReference type="Proteomes" id="UP001428341"/>
    </source>
</evidence>
<keyword evidence="3" id="KW-1185">Reference proteome</keyword>
<feature type="region of interest" description="Disordered" evidence="1">
    <location>
        <begin position="1"/>
        <end position="67"/>
    </location>
</feature>
<gene>
    <name evidence="2" type="ORF">WN944_004295</name>
</gene>
<accession>A0AAP0M0W6</accession>
<dbReference type="AlphaFoldDB" id="A0AAP0M0W6"/>
<organism evidence="2 3">
    <name type="scientific">Citrus x changshan-huyou</name>
    <dbReference type="NCBI Taxonomy" id="2935761"/>
    <lineage>
        <taxon>Eukaryota</taxon>
        <taxon>Viridiplantae</taxon>
        <taxon>Streptophyta</taxon>
        <taxon>Embryophyta</taxon>
        <taxon>Tracheophyta</taxon>
        <taxon>Spermatophyta</taxon>
        <taxon>Magnoliopsida</taxon>
        <taxon>eudicotyledons</taxon>
        <taxon>Gunneridae</taxon>
        <taxon>Pentapetalae</taxon>
        <taxon>rosids</taxon>
        <taxon>malvids</taxon>
        <taxon>Sapindales</taxon>
        <taxon>Rutaceae</taxon>
        <taxon>Aurantioideae</taxon>
        <taxon>Citrus</taxon>
    </lineage>
</organism>
<proteinExistence type="predicted"/>
<dbReference type="EMBL" id="JBCGBO010000006">
    <property type="protein sequence ID" value="KAK9193598.1"/>
    <property type="molecule type" value="Genomic_DNA"/>
</dbReference>
<evidence type="ECO:0000256" key="1">
    <source>
        <dbReference type="SAM" id="MobiDB-lite"/>
    </source>
</evidence>
<evidence type="ECO:0000313" key="2">
    <source>
        <dbReference type="EMBL" id="KAK9193598.1"/>
    </source>
</evidence>
<name>A0AAP0M0W6_9ROSI</name>
<protein>
    <submittedName>
        <fullName evidence="2">Uncharacterized protein</fullName>
    </submittedName>
</protein>
<feature type="compositionally biased region" description="Basic and acidic residues" evidence="1">
    <location>
        <begin position="34"/>
        <end position="51"/>
    </location>
</feature>
<reference evidence="2 3" key="1">
    <citation type="submission" date="2024-05" db="EMBL/GenBank/DDBJ databases">
        <title>Haplotype-resolved chromosome-level genome assembly of Huyou (Citrus changshanensis).</title>
        <authorList>
            <person name="Miao C."/>
            <person name="Chen W."/>
            <person name="Wu Y."/>
            <person name="Wang L."/>
            <person name="Zhao S."/>
            <person name="Grierson D."/>
            <person name="Xu C."/>
            <person name="Chen K."/>
        </authorList>
    </citation>
    <scope>NUCLEOTIDE SEQUENCE [LARGE SCALE GENOMIC DNA]</scope>
    <source>
        <strain evidence="2">01-14</strain>
        <tissue evidence="2">Leaf</tissue>
    </source>
</reference>
<sequence length="67" mass="7548">MALINLTMEANDMSSGCKPVHNQLTPEPEPEPEPETKEGMVRQLRQRDTAKAFKNRPTNKHASHGDH</sequence>
<feature type="compositionally biased region" description="Basic residues" evidence="1">
    <location>
        <begin position="53"/>
        <end position="67"/>
    </location>
</feature>